<dbReference type="GO" id="GO:0010181">
    <property type="term" value="F:FMN binding"/>
    <property type="evidence" value="ECO:0007669"/>
    <property type="project" value="InterPro"/>
</dbReference>
<proteinExistence type="inferred from homology"/>
<dbReference type="NCBIfam" id="TIGR00558">
    <property type="entry name" value="pdxH"/>
    <property type="match status" value="1"/>
</dbReference>
<dbReference type="AlphaFoldDB" id="A0A2G8RLY4"/>
<dbReference type="UniPathway" id="UPA01068">
    <property type="reaction ID" value="UER00304"/>
</dbReference>
<evidence type="ECO:0000259" key="9">
    <source>
        <dbReference type="Pfam" id="PF10590"/>
    </source>
</evidence>
<dbReference type="PROSITE" id="PS01064">
    <property type="entry name" value="PYRIDOX_OXIDASE"/>
    <property type="match status" value="1"/>
</dbReference>
<evidence type="ECO:0000313" key="10">
    <source>
        <dbReference type="EMBL" id="PIL22525.1"/>
    </source>
</evidence>
<feature type="domain" description="Pyridoxine 5'-phosphate oxidase dimerisation C-terminal" evidence="9">
    <location>
        <begin position="182"/>
        <end position="228"/>
    </location>
</feature>
<dbReference type="Pfam" id="PF01243">
    <property type="entry name" value="PNPOx_N"/>
    <property type="match status" value="1"/>
</dbReference>
<dbReference type="NCBIfam" id="NF004231">
    <property type="entry name" value="PRK05679.1"/>
    <property type="match status" value="1"/>
</dbReference>
<accession>A0A2G8RLY4</accession>
<protein>
    <recommendedName>
        <fullName evidence="4">pyridoxal 5'-phosphate synthase</fullName>
        <ecNumber evidence="4">1.4.3.5</ecNumber>
    </recommendedName>
</protein>
<dbReference type="PIRSF" id="PIRSF000190">
    <property type="entry name" value="Pyd_amn-ph_oxd"/>
    <property type="match status" value="1"/>
</dbReference>
<comment type="caution">
    <text evidence="10">The sequence shown here is derived from an EMBL/GenBank/DDBJ whole genome shotgun (WGS) entry which is preliminary data.</text>
</comment>
<dbReference type="PANTHER" id="PTHR10851:SF0">
    <property type="entry name" value="PYRIDOXINE-5'-PHOSPHATE OXIDASE"/>
    <property type="match status" value="1"/>
</dbReference>
<keyword evidence="11" id="KW-1185">Reference proteome</keyword>
<evidence type="ECO:0000256" key="1">
    <source>
        <dbReference type="ARBA" id="ARBA00001917"/>
    </source>
</evidence>
<evidence type="ECO:0000256" key="4">
    <source>
        <dbReference type="ARBA" id="ARBA00012801"/>
    </source>
</evidence>
<evidence type="ECO:0000259" key="8">
    <source>
        <dbReference type="Pfam" id="PF01243"/>
    </source>
</evidence>
<dbReference type="InterPro" id="IPR011576">
    <property type="entry name" value="Pyridox_Oxase_N"/>
</dbReference>
<keyword evidence="6" id="KW-0288">FMN</keyword>
<evidence type="ECO:0000256" key="3">
    <source>
        <dbReference type="ARBA" id="ARBA00005037"/>
    </source>
</evidence>
<dbReference type="STRING" id="1077348.A0A2G8RLY4"/>
<dbReference type="OrthoDB" id="303614at2759"/>
<feature type="domain" description="Pyridoxamine 5'-phosphate oxidase N-terminal" evidence="8">
    <location>
        <begin position="48"/>
        <end position="155"/>
    </location>
</feature>
<evidence type="ECO:0000256" key="6">
    <source>
        <dbReference type="ARBA" id="ARBA00022643"/>
    </source>
</evidence>
<name>A0A2G8RLY4_9APHY</name>
<evidence type="ECO:0000256" key="2">
    <source>
        <dbReference type="ARBA" id="ARBA00004738"/>
    </source>
</evidence>
<dbReference type="EMBL" id="AYKW01000069">
    <property type="protein sequence ID" value="PIL22525.1"/>
    <property type="molecule type" value="Genomic_DNA"/>
</dbReference>
<dbReference type="SUPFAM" id="SSF50475">
    <property type="entry name" value="FMN-binding split barrel"/>
    <property type="match status" value="1"/>
</dbReference>
<dbReference type="HAMAP" id="MF_01629">
    <property type="entry name" value="PdxH"/>
    <property type="match status" value="1"/>
</dbReference>
<keyword evidence="7" id="KW-0560">Oxidoreductase</keyword>
<evidence type="ECO:0000256" key="5">
    <source>
        <dbReference type="ARBA" id="ARBA00022630"/>
    </source>
</evidence>
<comment type="pathway">
    <text evidence="3">Cofactor metabolism; pyridoxal 5'-phosphate salvage; pyridoxal 5'-phosphate from pyridoxine 5'-phosphate: step 1/1.</text>
</comment>
<dbReference type="PANTHER" id="PTHR10851">
    <property type="entry name" value="PYRIDOXINE-5-PHOSPHATE OXIDASE"/>
    <property type="match status" value="1"/>
</dbReference>
<dbReference type="InterPro" id="IPR012349">
    <property type="entry name" value="Split_barrel_FMN-bd"/>
</dbReference>
<keyword evidence="5" id="KW-0285">Flavoprotein</keyword>
<dbReference type="Proteomes" id="UP000230002">
    <property type="component" value="Unassembled WGS sequence"/>
</dbReference>
<dbReference type="InterPro" id="IPR019740">
    <property type="entry name" value="Pyridox_Oxase_CS"/>
</dbReference>
<dbReference type="GO" id="GO:0004733">
    <property type="term" value="F:pyridoxamine phosphate oxidase activity"/>
    <property type="evidence" value="ECO:0007669"/>
    <property type="project" value="UniProtKB-EC"/>
</dbReference>
<gene>
    <name evidence="10" type="ORF">GSI_15214</name>
</gene>
<dbReference type="Pfam" id="PF10590">
    <property type="entry name" value="PNP_phzG_C"/>
    <property type="match status" value="1"/>
</dbReference>
<comment type="pathway">
    <text evidence="2">Cofactor metabolism; pyridoxal 5'-phosphate salvage; pyridoxal 5'-phosphate from pyridoxamine 5'-phosphate: step 1/1.</text>
</comment>
<dbReference type="Gene3D" id="2.30.110.10">
    <property type="entry name" value="Electron Transport, Fmn-binding Protein, Chain A"/>
    <property type="match status" value="1"/>
</dbReference>
<comment type="cofactor">
    <cofactor evidence="1">
        <name>FMN</name>
        <dbReference type="ChEBI" id="CHEBI:58210"/>
    </cofactor>
</comment>
<sequence>MTLGTVITQPSPDSLKVTAHEQYNTPDHLTPTNVLPDPLAQFRQWFTAIQSAVHEPEAMTLSTATAAGVPSSRTVLLKQVDSHGFVFFTNYASRKSRELAENPHAALSFYWREVAKQVRVVGRAERVSRAESEEYFRSRPLGSQIGAWASRQSSVVAEGEVQARVDRFMEEFGGEVPAPDFWGGWRIVPDEVEFWLGKPSRLHDRVCYTRVEGTPDDAPQWKIVRLSP</sequence>
<reference evidence="10 11" key="1">
    <citation type="journal article" date="2015" name="Sci. Rep.">
        <title>Chromosome-level genome map provides insights into diverse defense mechanisms in the medicinal fungus Ganoderma sinense.</title>
        <authorList>
            <person name="Zhu Y."/>
            <person name="Xu J."/>
            <person name="Sun C."/>
            <person name="Zhou S."/>
            <person name="Xu H."/>
            <person name="Nelson D.R."/>
            <person name="Qian J."/>
            <person name="Song J."/>
            <person name="Luo H."/>
            <person name="Xiang L."/>
            <person name="Li Y."/>
            <person name="Xu Z."/>
            <person name="Ji A."/>
            <person name="Wang L."/>
            <person name="Lu S."/>
            <person name="Hayward A."/>
            <person name="Sun W."/>
            <person name="Li X."/>
            <person name="Schwartz D.C."/>
            <person name="Wang Y."/>
            <person name="Chen S."/>
        </authorList>
    </citation>
    <scope>NUCLEOTIDE SEQUENCE [LARGE SCALE GENOMIC DNA]</scope>
    <source>
        <strain evidence="10 11">ZZ0214-1</strain>
    </source>
</reference>
<dbReference type="InterPro" id="IPR000659">
    <property type="entry name" value="Pyridox_Oxase"/>
</dbReference>
<evidence type="ECO:0000313" key="11">
    <source>
        <dbReference type="Proteomes" id="UP000230002"/>
    </source>
</evidence>
<dbReference type="EC" id="1.4.3.5" evidence="4"/>
<evidence type="ECO:0000256" key="7">
    <source>
        <dbReference type="ARBA" id="ARBA00023002"/>
    </source>
</evidence>
<organism evidence="10 11">
    <name type="scientific">Ganoderma sinense ZZ0214-1</name>
    <dbReference type="NCBI Taxonomy" id="1077348"/>
    <lineage>
        <taxon>Eukaryota</taxon>
        <taxon>Fungi</taxon>
        <taxon>Dikarya</taxon>
        <taxon>Basidiomycota</taxon>
        <taxon>Agaricomycotina</taxon>
        <taxon>Agaricomycetes</taxon>
        <taxon>Polyporales</taxon>
        <taxon>Polyporaceae</taxon>
        <taxon>Ganoderma</taxon>
    </lineage>
</organism>
<dbReference type="GO" id="GO:0008615">
    <property type="term" value="P:pyridoxine biosynthetic process"/>
    <property type="evidence" value="ECO:0007669"/>
    <property type="project" value="InterPro"/>
</dbReference>
<dbReference type="InterPro" id="IPR019576">
    <property type="entry name" value="Pyridoxamine_oxidase_dimer_C"/>
</dbReference>